<feature type="transmembrane region" description="Helical" evidence="1">
    <location>
        <begin position="337"/>
        <end position="357"/>
    </location>
</feature>
<sequence>MHSKKILPNLNGIRSIAALMVLFHHIEQAKEALGIPNIYHLDLIKHIGRLGVGLFFVLSGFLITYLLLQEKGHYGNIDTRRFYLRRVFRIWPTYFLIVGLSYFVLPYLSLFAYPGANENVFTHYGARLFFLLLVLPNYAFVLYDLPYWCAQAWSIGVEEQFYYLWPWLIKYPRNWIIILVVFLLLTSGLLAISILWLSPAQAEPLTIIGTFLGQFRIQIMAVGGFCAYLAFNDIRPILDVLYRKELQIGVYVSTALLLLSGIHFPGFMEIYSLLFGYIILNLATNPKSIINIRGWFMNYSGKISYGLYLYHVVVMVGVLNVLENFRTSLNQWAYNGLLYVSVVVLSIGVAAASYEYLERPLLRYKDERFGR</sequence>
<keyword evidence="3" id="KW-0808">Transferase</keyword>
<dbReference type="Proteomes" id="UP000479293">
    <property type="component" value="Unassembled WGS sequence"/>
</dbReference>
<dbReference type="RefSeq" id="WP_152760367.1">
    <property type="nucleotide sequence ID" value="NZ_WHLY01000002.1"/>
</dbReference>
<reference evidence="3 4" key="1">
    <citation type="submission" date="2019-10" db="EMBL/GenBank/DDBJ databases">
        <title>Draft Genome Sequence of Cytophagaceae sp. SJW1-29.</title>
        <authorList>
            <person name="Choi A."/>
        </authorList>
    </citation>
    <scope>NUCLEOTIDE SEQUENCE [LARGE SCALE GENOMIC DNA]</scope>
    <source>
        <strain evidence="3 4">SJW1-29</strain>
    </source>
</reference>
<dbReference type="InterPro" id="IPR050879">
    <property type="entry name" value="Acyltransferase_3"/>
</dbReference>
<keyword evidence="1" id="KW-0472">Membrane</keyword>
<dbReference type="PANTHER" id="PTHR23028">
    <property type="entry name" value="ACETYLTRANSFERASE"/>
    <property type="match status" value="1"/>
</dbReference>
<dbReference type="GO" id="GO:0016747">
    <property type="term" value="F:acyltransferase activity, transferring groups other than amino-acyl groups"/>
    <property type="evidence" value="ECO:0007669"/>
    <property type="project" value="InterPro"/>
</dbReference>
<dbReference type="AlphaFoldDB" id="A0A7C9FD15"/>
<evidence type="ECO:0000259" key="2">
    <source>
        <dbReference type="Pfam" id="PF01757"/>
    </source>
</evidence>
<comment type="caution">
    <text evidence="3">The sequence shown here is derived from an EMBL/GenBank/DDBJ whole genome shotgun (WGS) entry which is preliminary data.</text>
</comment>
<feature type="transmembrane region" description="Helical" evidence="1">
    <location>
        <begin position="124"/>
        <end position="143"/>
    </location>
</feature>
<dbReference type="Pfam" id="PF01757">
    <property type="entry name" value="Acyl_transf_3"/>
    <property type="match status" value="1"/>
</dbReference>
<dbReference type="GO" id="GO:0016020">
    <property type="term" value="C:membrane"/>
    <property type="evidence" value="ECO:0007669"/>
    <property type="project" value="TreeGrafter"/>
</dbReference>
<keyword evidence="3" id="KW-0012">Acyltransferase</keyword>
<proteinExistence type="predicted"/>
<dbReference type="GO" id="GO:0000271">
    <property type="term" value="P:polysaccharide biosynthetic process"/>
    <property type="evidence" value="ECO:0007669"/>
    <property type="project" value="TreeGrafter"/>
</dbReference>
<feature type="transmembrane region" description="Helical" evidence="1">
    <location>
        <begin position="88"/>
        <end position="112"/>
    </location>
</feature>
<feature type="transmembrane region" description="Helical" evidence="1">
    <location>
        <begin position="175"/>
        <end position="197"/>
    </location>
</feature>
<feature type="transmembrane region" description="Helical" evidence="1">
    <location>
        <begin position="217"/>
        <end position="234"/>
    </location>
</feature>
<protein>
    <submittedName>
        <fullName evidence="3">Acyltransferase family protein</fullName>
    </submittedName>
</protein>
<dbReference type="EMBL" id="WHLY01000002">
    <property type="protein sequence ID" value="MPR34287.1"/>
    <property type="molecule type" value="Genomic_DNA"/>
</dbReference>
<name>A0A7C9FD15_9BACT</name>
<dbReference type="InterPro" id="IPR002656">
    <property type="entry name" value="Acyl_transf_3_dom"/>
</dbReference>
<feature type="domain" description="Acyltransferase 3" evidence="2">
    <location>
        <begin position="9"/>
        <end position="349"/>
    </location>
</feature>
<feature type="transmembrane region" description="Helical" evidence="1">
    <location>
        <begin position="307"/>
        <end position="325"/>
    </location>
</feature>
<keyword evidence="4" id="KW-1185">Reference proteome</keyword>
<evidence type="ECO:0000256" key="1">
    <source>
        <dbReference type="SAM" id="Phobius"/>
    </source>
</evidence>
<keyword evidence="1" id="KW-1133">Transmembrane helix</keyword>
<accession>A0A7C9FD15</accession>
<keyword evidence="1" id="KW-0812">Transmembrane</keyword>
<feature type="transmembrane region" description="Helical" evidence="1">
    <location>
        <begin position="46"/>
        <end position="68"/>
    </location>
</feature>
<organism evidence="3 4">
    <name type="scientific">Salmonirosea aquatica</name>
    <dbReference type="NCBI Taxonomy" id="2654236"/>
    <lineage>
        <taxon>Bacteria</taxon>
        <taxon>Pseudomonadati</taxon>
        <taxon>Bacteroidota</taxon>
        <taxon>Cytophagia</taxon>
        <taxon>Cytophagales</taxon>
        <taxon>Spirosomataceae</taxon>
        <taxon>Salmonirosea</taxon>
    </lineage>
</organism>
<evidence type="ECO:0000313" key="4">
    <source>
        <dbReference type="Proteomes" id="UP000479293"/>
    </source>
</evidence>
<dbReference type="PANTHER" id="PTHR23028:SF53">
    <property type="entry name" value="ACYL_TRANSF_3 DOMAIN-CONTAINING PROTEIN"/>
    <property type="match status" value="1"/>
</dbReference>
<evidence type="ECO:0000313" key="3">
    <source>
        <dbReference type="EMBL" id="MPR34287.1"/>
    </source>
</evidence>
<feature type="transmembrane region" description="Helical" evidence="1">
    <location>
        <begin position="7"/>
        <end position="26"/>
    </location>
</feature>
<feature type="transmembrane region" description="Helical" evidence="1">
    <location>
        <begin position="246"/>
        <end position="264"/>
    </location>
</feature>
<gene>
    <name evidence="3" type="ORF">GBK04_13210</name>
</gene>